<evidence type="ECO:0000256" key="1">
    <source>
        <dbReference type="ARBA" id="ARBA00022676"/>
    </source>
</evidence>
<dbReference type="RefSeq" id="WP_133552711.1">
    <property type="nucleotide sequence ID" value="NZ_SNYF01000005.1"/>
</dbReference>
<comment type="caution">
    <text evidence="3">The sequence shown here is derived from an EMBL/GenBank/DDBJ whole genome shotgun (WGS) entry which is preliminary data.</text>
</comment>
<gene>
    <name evidence="3" type="ORF">DFQ04_0702</name>
</gene>
<evidence type="ECO:0000313" key="3">
    <source>
        <dbReference type="EMBL" id="TDQ18891.1"/>
    </source>
</evidence>
<protein>
    <submittedName>
        <fullName evidence="3">Galactosyl transferase GMA12/MNN10 family protein</fullName>
    </submittedName>
</protein>
<keyword evidence="4" id="KW-1185">Reference proteome</keyword>
<dbReference type="EMBL" id="SNYF01000005">
    <property type="protein sequence ID" value="TDQ18891.1"/>
    <property type="molecule type" value="Genomic_DNA"/>
</dbReference>
<evidence type="ECO:0000256" key="2">
    <source>
        <dbReference type="ARBA" id="ARBA00022679"/>
    </source>
</evidence>
<reference evidence="3 4" key="1">
    <citation type="submission" date="2019-03" db="EMBL/GenBank/DDBJ databases">
        <title>Genomic Encyclopedia of Type Strains, Phase III (KMG-III): the genomes of soil and plant-associated and newly described type strains.</title>
        <authorList>
            <person name="Whitman W."/>
        </authorList>
    </citation>
    <scope>NUCLEOTIDE SEQUENCE [LARGE SCALE GENOMIC DNA]</scope>
    <source>
        <strain evidence="3 4">CECT 8446</strain>
    </source>
</reference>
<name>A0A4R6T861_9BACT</name>
<dbReference type="Proteomes" id="UP000294535">
    <property type="component" value="Unassembled WGS sequence"/>
</dbReference>
<accession>A0A4R6T861</accession>
<keyword evidence="1" id="KW-0328">Glycosyltransferase</keyword>
<dbReference type="Gene3D" id="3.90.550.10">
    <property type="entry name" value="Spore Coat Polysaccharide Biosynthesis Protein SpsA, Chain A"/>
    <property type="match status" value="1"/>
</dbReference>
<evidence type="ECO:0000313" key="4">
    <source>
        <dbReference type="Proteomes" id="UP000294535"/>
    </source>
</evidence>
<dbReference type="InterPro" id="IPR008630">
    <property type="entry name" value="Glyco_trans_34"/>
</dbReference>
<dbReference type="AlphaFoldDB" id="A0A4R6T861"/>
<sequence length="246" mass="29059">MSDKRKICLVSGHYPSGVLFAELTRLSLEEYAKTHGYDLYYDAETPVPSKVSELHFRRCLLLLKASEKYPDAEWYIWLDTDIYVQFMDRRIEEFIDLSDPNILYHLFHERPKGFPVNTGVKLVHRSAIHWEQEIHDMRHDCPFPFEQKIVAEHIIPKYKEKIIVHDPYYLNCILGKHDTSGALFVHVCGNSEANRNVKILKNTRKIYQSRKHLLQTPHYQKFYFHFLTNYSKRVFQAGMKALGLGN</sequence>
<organism evidence="3 4">
    <name type="scientific">Algoriphagus boseongensis</name>
    <dbReference type="NCBI Taxonomy" id="1442587"/>
    <lineage>
        <taxon>Bacteria</taxon>
        <taxon>Pseudomonadati</taxon>
        <taxon>Bacteroidota</taxon>
        <taxon>Cytophagia</taxon>
        <taxon>Cytophagales</taxon>
        <taxon>Cyclobacteriaceae</taxon>
        <taxon>Algoriphagus</taxon>
    </lineage>
</organism>
<dbReference type="InterPro" id="IPR029044">
    <property type="entry name" value="Nucleotide-diphossugar_trans"/>
</dbReference>
<dbReference type="GO" id="GO:0016757">
    <property type="term" value="F:glycosyltransferase activity"/>
    <property type="evidence" value="ECO:0007669"/>
    <property type="project" value="UniProtKB-KW"/>
</dbReference>
<dbReference type="OrthoDB" id="821488at2"/>
<proteinExistence type="predicted"/>
<dbReference type="GO" id="GO:0016020">
    <property type="term" value="C:membrane"/>
    <property type="evidence" value="ECO:0007669"/>
    <property type="project" value="InterPro"/>
</dbReference>
<keyword evidence="2 3" id="KW-0808">Transferase</keyword>
<dbReference type="Pfam" id="PF05637">
    <property type="entry name" value="Glyco_transf_34"/>
    <property type="match status" value="1"/>
</dbReference>